<name>A0A9D1DJE7_9FIRM</name>
<organism evidence="1 2">
    <name type="scientific">Candidatus Avoscillospira avicola</name>
    <dbReference type="NCBI Taxonomy" id="2840706"/>
    <lineage>
        <taxon>Bacteria</taxon>
        <taxon>Bacillati</taxon>
        <taxon>Bacillota</taxon>
        <taxon>Clostridia</taxon>
        <taxon>Eubacteriales</taxon>
        <taxon>Oscillospiraceae</taxon>
        <taxon>Oscillospiraceae incertae sedis</taxon>
        <taxon>Candidatus Avoscillospira</taxon>
    </lineage>
</organism>
<dbReference type="EMBL" id="DVHE01000087">
    <property type="protein sequence ID" value="HIR51762.1"/>
    <property type="molecule type" value="Genomic_DNA"/>
</dbReference>
<evidence type="ECO:0000313" key="2">
    <source>
        <dbReference type="Proteomes" id="UP000824239"/>
    </source>
</evidence>
<protein>
    <submittedName>
        <fullName evidence="1">Uncharacterized protein</fullName>
    </submittedName>
</protein>
<evidence type="ECO:0000313" key="1">
    <source>
        <dbReference type="EMBL" id="HIR51762.1"/>
    </source>
</evidence>
<gene>
    <name evidence="1" type="ORF">IAA53_10905</name>
</gene>
<proteinExistence type="predicted"/>
<accession>A0A9D1DJE7</accession>
<reference evidence="1" key="2">
    <citation type="journal article" date="2021" name="PeerJ">
        <title>Extensive microbial diversity within the chicken gut microbiome revealed by metagenomics and culture.</title>
        <authorList>
            <person name="Gilroy R."/>
            <person name="Ravi A."/>
            <person name="Getino M."/>
            <person name="Pursley I."/>
            <person name="Horton D.L."/>
            <person name="Alikhan N.F."/>
            <person name="Baker D."/>
            <person name="Gharbi K."/>
            <person name="Hall N."/>
            <person name="Watson M."/>
            <person name="Adriaenssens E.M."/>
            <person name="Foster-Nyarko E."/>
            <person name="Jarju S."/>
            <person name="Secka A."/>
            <person name="Antonio M."/>
            <person name="Oren A."/>
            <person name="Chaudhuri R.R."/>
            <person name="La Ragione R."/>
            <person name="Hildebrand F."/>
            <person name="Pallen M.J."/>
        </authorList>
    </citation>
    <scope>NUCLEOTIDE SEQUENCE</scope>
    <source>
        <strain evidence="1">ChiBcec15-4380</strain>
    </source>
</reference>
<reference evidence="1" key="1">
    <citation type="submission" date="2020-10" db="EMBL/GenBank/DDBJ databases">
        <authorList>
            <person name="Gilroy R."/>
        </authorList>
    </citation>
    <scope>NUCLEOTIDE SEQUENCE</scope>
    <source>
        <strain evidence="1">ChiBcec15-4380</strain>
    </source>
</reference>
<dbReference type="Proteomes" id="UP000824239">
    <property type="component" value="Unassembled WGS sequence"/>
</dbReference>
<dbReference type="AlphaFoldDB" id="A0A9D1DJE7"/>
<sequence length="191" mass="21557">MKSVEVEGAVMELPYVWHEDCSQYLLTYPDLAETPAYTPDGYRLMLTFEDACPHAALEPGIYRDCGSCRHYRQAEDSLLGVCHCEALRRKAPDEQGKDDLVELEIEGLTLKIPFVWDKGCGKYVLDYPDYLKQPTYTPNGWRIMLTYEDACPHADLQTGGCQDCGSCSHYAQLDGTFLGVCHSPSMRRTGR</sequence>
<comment type="caution">
    <text evidence="1">The sequence shown here is derived from an EMBL/GenBank/DDBJ whole genome shotgun (WGS) entry which is preliminary data.</text>
</comment>